<dbReference type="InParanoid" id="A0A1W4WYM3"/>
<organism evidence="9 10">
    <name type="scientific">Agrilus planipennis</name>
    <name type="common">Emerald ash borer</name>
    <name type="synonym">Agrilus marcopoli</name>
    <dbReference type="NCBI Taxonomy" id="224129"/>
    <lineage>
        <taxon>Eukaryota</taxon>
        <taxon>Metazoa</taxon>
        <taxon>Ecdysozoa</taxon>
        <taxon>Arthropoda</taxon>
        <taxon>Hexapoda</taxon>
        <taxon>Insecta</taxon>
        <taxon>Pterygota</taxon>
        <taxon>Neoptera</taxon>
        <taxon>Endopterygota</taxon>
        <taxon>Coleoptera</taxon>
        <taxon>Polyphaga</taxon>
        <taxon>Elateriformia</taxon>
        <taxon>Buprestoidea</taxon>
        <taxon>Buprestidae</taxon>
        <taxon>Agrilinae</taxon>
        <taxon>Agrilus</taxon>
    </lineage>
</organism>
<dbReference type="PANTHER" id="PTHR16189">
    <property type="entry name" value="TRANSMEMBRANE PROTEIN 104-RELATED"/>
    <property type="match status" value="1"/>
</dbReference>
<dbReference type="KEGG" id="apln:108737084"/>
<evidence type="ECO:0000259" key="8">
    <source>
        <dbReference type="Pfam" id="PF01490"/>
    </source>
</evidence>
<evidence type="ECO:0000256" key="1">
    <source>
        <dbReference type="ARBA" id="ARBA00004141"/>
    </source>
</evidence>
<feature type="domain" description="Amino acid transporter transmembrane" evidence="8">
    <location>
        <begin position="11"/>
        <end position="63"/>
    </location>
</feature>
<evidence type="ECO:0000256" key="3">
    <source>
        <dbReference type="ARBA" id="ARBA00022989"/>
    </source>
</evidence>
<dbReference type="Proteomes" id="UP000192223">
    <property type="component" value="Unplaced"/>
</dbReference>
<feature type="transmembrane region" description="Helical" evidence="7">
    <location>
        <begin position="192"/>
        <end position="210"/>
    </location>
</feature>
<evidence type="ECO:0000256" key="4">
    <source>
        <dbReference type="ARBA" id="ARBA00023136"/>
    </source>
</evidence>
<keyword evidence="5" id="KW-0325">Glycoprotein</keyword>
<feature type="domain" description="Amino acid transporter transmembrane" evidence="8">
    <location>
        <begin position="125"/>
        <end position="448"/>
    </location>
</feature>
<evidence type="ECO:0000313" key="9">
    <source>
        <dbReference type="Proteomes" id="UP000192223"/>
    </source>
</evidence>
<feature type="transmembrane region" description="Helical" evidence="7">
    <location>
        <begin position="251"/>
        <end position="271"/>
    </location>
</feature>
<feature type="transmembrane region" description="Helical" evidence="7">
    <location>
        <begin position="138"/>
        <end position="158"/>
    </location>
</feature>
<feature type="transmembrane region" description="Helical" evidence="7">
    <location>
        <begin position="38"/>
        <end position="57"/>
    </location>
</feature>
<dbReference type="GO" id="GO:0016020">
    <property type="term" value="C:membrane"/>
    <property type="evidence" value="ECO:0007669"/>
    <property type="project" value="UniProtKB-SubCell"/>
</dbReference>
<comment type="similarity">
    <text evidence="6">Belongs to the TMEM104 family.</text>
</comment>
<feature type="transmembrane region" description="Helical" evidence="7">
    <location>
        <begin position="337"/>
        <end position="361"/>
    </location>
</feature>
<keyword evidence="3 7" id="KW-1133">Transmembrane helix</keyword>
<evidence type="ECO:0000256" key="2">
    <source>
        <dbReference type="ARBA" id="ARBA00022692"/>
    </source>
</evidence>
<dbReference type="GeneID" id="108737084"/>
<protein>
    <submittedName>
        <fullName evidence="10">Transmembrane protein 104 homolog</fullName>
    </submittedName>
</protein>
<dbReference type="RefSeq" id="XP_018325253.1">
    <property type="nucleotide sequence ID" value="XM_018469751.1"/>
</dbReference>
<feature type="transmembrane region" description="Helical" evidence="7">
    <location>
        <begin position="381"/>
        <end position="401"/>
    </location>
</feature>
<gene>
    <name evidence="10" type="primary">LOC108737084</name>
</gene>
<comment type="subcellular location">
    <subcellularLocation>
        <location evidence="1">Membrane</location>
        <topology evidence="1">Multi-pass membrane protein</topology>
    </subcellularLocation>
</comment>
<keyword evidence="2 7" id="KW-0812">Transmembrane</keyword>
<accession>A0A1W4WYM3</accession>
<dbReference type="PANTHER" id="PTHR16189:SF0">
    <property type="entry name" value="TRANSMEMBRANE PROTEIN 104"/>
    <property type="match status" value="1"/>
</dbReference>
<feature type="transmembrane region" description="Helical" evidence="7">
    <location>
        <begin position="292"/>
        <end position="317"/>
    </location>
</feature>
<sequence length="480" mass="53655">MPNQTRQVTTYSTLAGLVYIFNLIVGTGALTLPAGFYSGGWVLGTILLVIFAFASYINSTFVIESIACANATHTWRYIQSHKIDEECEAYLDSDEAEEVDVNEETAIIYRPTGRFYSMTKQFELGQIAKLYYNRTGQVLFYIVLCVYLYGDLSIYVAAIGQTLTDITCGINSTNITFADVCSESIPMAKEKVYHVWLIVFIGLIGPFSFFHVKKMLYLQIFTVILRGTAFFLMIVYSIFELTLYGRRGFPLQASLIGTPALLGATVYSFMCHHSLPGLVGPLAKKELVNKHIALDTVIIAIFYLLLSLTGIFAFSVVQDLYTLNFIPNPNDSFAYKVMGYFIGLFPVFTLSSSFPILAITLQSNLKALFLDVERIETYNFVLRRLLFPTVAILPPIVLAFVTHDLKMLVGFTGAYAGAGIQYVIPATLVYCARQRCKADLGSAIANKFSSPFKGNKWIYFVIAWCFLCVLCVTINIIRSF</sequence>
<reference evidence="10" key="1">
    <citation type="submission" date="2025-08" db="UniProtKB">
        <authorList>
            <consortium name="RefSeq"/>
        </authorList>
    </citation>
    <scope>IDENTIFICATION</scope>
    <source>
        <tissue evidence="10">Entire body</tissue>
    </source>
</reference>
<evidence type="ECO:0000256" key="6">
    <source>
        <dbReference type="ARBA" id="ARBA00038166"/>
    </source>
</evidence>
<keyword evidence="4 7" id="KW-0472">Membrane</keyword>
<dbReference type="AlphaFoldDB" id="A0A1W4WYM3"/>
<feature type="transmembrane region" description="Helical" evidence="7">
    <location>
        <begin position="217"/>
        <end position="239"/>
    </location>
</feature>
<dbReference type="FunCoup" id="A0A1W4WYM3">
    <property type="interactions" value="103"/>
</dbReference>
<evidence type="ECO:0000313" key="10">
    <source>
        <dbReference type="RefSeq" id="XP_018325253.1"/>
    </source>
</evidence>
<feature type="transmembrane region" description="Helical" evidence="7">
    <location>
        <begin position="407"/>
        <end position="432"/>
    </location>
</feature>
<feature type="transmembrane region" description="Helical" evidence="7">
    <location>
        <begin position="12"/>
        <end position="32"/>
    </location>
</feature>
<dbReference type="InterPro" id="IPR013057">
    <property type="entry name" value="AA_transpt_TM"/>
</dbReference>
<dbReference type="OrthoDB" id="294541at2759"/>
<proteinExistence type="inferred from homology"/>
<keyword evidence="9" id="KW-1185">Reference proteome</keyword>
<dbReference type="Pfam" id="PF01490">
    <property type="entry name" value="Aa_trans"/>
    <property type="match status" value="2"/>
</dbReference>
<feature type="transmembrane region" description="Helical" evidence="7">
    <location>
        <begin position="457"/>
        <end position="477"/>
    </location>
</feature>
<evidence type="ECO:0000256" key="7">
    <source>
        <dbReference type="SAM" id="Phobius"/>
    </source>
</evidence>
<evidence type="ECO:0000256" key="5">
    <source>
        <dbReference type="ARBA" id="ARBA00023180"/>
    </source>
</evidence>
<name>A0A1W4WYM3_AGRPL</name>